<name>A0A1Y3G5Z5_9PROT</name>
<dbReference type="InterPro" id="IPR007553">
    <property type="entry name" value="2-thiour_desulf"/>
</dbReference>
<protein>
    <submittedName>
        <fullName evidence="1">Uncharacterized protein</fullName>
    </submittedName>
</protein>
<reference evidence="2" key="1">
    <citation type="submission" date="2014-06" db="EMBL/GenBank/DDBJ databases">
        <authorList>
            <person name="Winans N.J."/>
            <person name="Newell P.D."/>
            <person name="Douglas A.E."/>
        </authorList>
    </citation>
    <scope>NUCLEOTIDE SEQUENCE [LARGE SCALE GENOMIC DNA]</scope>
    <source>
        <strain evidence="2">DsW_057</strain>
    </source>
</reference>
<accession>A0A1Y3G5Z5</accession>
<dbReference type="OrthoDB" id="495783at2"/>
<dbReference type="EMBL" id="JOPG01000013">
    <property type="protein sequence ID" value="OUJ06037.1"/>
    <property type="molecule type" value="Genomic_DNA"/>
</dbReference>
<dbReference type="PANTHER" id="PTHR30087:SF1">
    <property type="entry name" value="HYPOTHETICAL CYTOSOLIC PROTEIN"/>
    <property type="match status" value="1"/>
</dbReference>
<dbReference type="PANTHER" id="PTHR30087">
    <property type="entry name" value="INNER MEMBRANE PROTEIN"/>
    <property type="match status" value="1"/>
</dbReference>
<sequence length="181" mass="19023">MTQKGRTVASPKILISACLLGRSVRYNGSAKPVLHPALSAWQKAGQLVMICPEVAAGFSTPRPPAEITHGQSGPDVLASTARVQDTTGADVTAQFITGAKIALALAQEHDCKFAILTDASPSCGSTHIYDGTFQGKKHPGTGVTTALLRAHGVQVFAETEIDGLVAFLSKVLPKNKFFKLL</sequence>
<dbReference type="Proteomes" id="UP000242683">
    <property type="component" value="Unassembled WGS sequence"/>
</dbReference>
<gene>
    <name evidence="1" type="ORF">HK23_02655</name>
</gene>
<proteinExistence type="predicted"/>
<organism evidence="1 2">
    <name type="scientific">Acetobacter malorum</name>
    <dbReference type="NCBI Taxonomy" id="178901"/>
    <lineage>
        <taxon>Bacteria</taxon>
        <taxon>Pseudomonadati</taxon>
        <taxon>Pseudomonadota</taxon>
        <taxon>Alphaproteobacteria</taxon>
        <taxon>Acetobacterales</taxon>
        <taxon>Acetobacteraceae</taxon>
        <taxon>Acetobacter</taxon>
    </lineage>
</organism>
<evidence type="ECO:0000313" key="1">
    <source>
        <dbReference type="EMBL" id="OUJ06037.1"/>
    </source>
</evidence>
<dbReference type="AlphaFoldDB" id="A0A1Y3G5Z5"/>
<evidence type="ECO:0000313" key="2">
    <source>
        <dbReference type="Proteomes" id="UP000242683"/>
    </source>
</evidence>
<dbReference type="RefSeq" id="WP_086653336.1">
    <property type="nucleotide sequence ID" value="NZ_JOPG01000013.1"/>
</dbReference>
<comment type="caution">
    <text evidence="1">The sequence shown here is derived from an EMBL/GenBank/DDBJ whole genome shotgun (WGS) entry which is preliminary data.</text>
</comment>
<dbReference type="Pfam" id="PF04463">
    <property type="entry name" value="2-thiour_desulf"/>
    <property type="match status" value="1"/>
</dbReference>